<dbReference type="PANTHER" id="PTHR30606:SF9">
    <property type="entry name" value="LIPID A BIOSYNTHESIS LAUROYLTRANSFERASE"/>
    <property type="match status" value="1"/>
</dbReference>
<name>A0A939EL40_9HYPH</name>
<dbReference type="GO" id="GO:0009247">
    <property type="term" value="P:glycolipid biosynthetic process"/>
    <property type="evidence" value="ECO:0007669"/>
    <property type="project" value="UniProtKB-ARBA"/>
</dbReference>
<proteinExistence type="predicted"/>
<dbReference type="EMBL" id="JAFLNF010000002">
    <property type="protein sequence ID" value="MBO0344427.1"/>
    <property type="molecule type" value="Genomic_DNA"/>
</dbReference>
<evidence type="ECO:0000256" key="3">
    <source>
        <dbReference type="ARBA" id="ARBA00022519"/>
    </source>
</evidence>
<keyword evidence="3" id="KW-0997">Cell inner membrane</keyword>
<keyword evidence="2" id="KW-1003">Cell membrane</keyword>
<dbReference type="GO" id="GO:0016746">
    <property type="term" value="F:acyltransferase activity"/>
    <property type="evidence" value="ECO:0007669"/>
    <property type="project" value="UniProtKB-KW"/>
</dbReference>
<gene>
    <name evidence="7" type="ORF">J0X15_04255</name>
</gene>
<evidence type="ECO:0000256" key="5">
    <source>
        <dbReference type="ARBA" id="ARBA00023136"/>
    </source>
</evidence>
<evidence type="ECO:0000313" key="7">
    <source>
        <dbReference type="EMBL" id="MBO0344427.1"/>
    </source>
</evidence>
<dbReference type="RefSeq" id="WP_206938483.1">
    <property type="nucleotide sequence ID" value="NZ_JAFLNF010000002.1"/>
</dbReference>
<organism evidence="7 8">
    <name type="scientific">Roseibium limicola</name>
    <dbReference type="NCBI Taxonomy" id="2816037"/>
    <lineage>
        <taxon>Bacteria</taxon>
        <taxon>Pseudomonadati</taxon>
        <taxon>Pseudomonadota</taxon>
        <taxon>Alphaproteobacteria</taxon>
        <taxon>Hyphomicrobiales</taxon>
        <taxon>Stappiaceae</taxon>
        <taxon>Roseibium</taxon>
    </lineage>
</organism>
<dbReference type="Pfam" id="PF03279">
    <property type="entry name" value="Lip_A_acyltrans"/>
    <property type="match status" value="1"/>
</dbReference>
<protein>
    <submittedName>
        <fullName evidence="7">Lauroyl acyltransferase</fullName>
    </submittedName>
</protein>
<evidence type="ECO:0000256" key="1">
    <source>
        <dbReference type="ARBA" id="ARBA00004533"/>
    </source>
</evidence>
<sequence>MTKRLSNPGSNALYQVELWGLKLVVALFRALPLDPASAMMGWLWKKIAPLTHRHKRALGHLEMALPELEPADREEILRGMWDNLGRVAVETFHIPELLNQPERFELVLDEGSQAVFDTHAPCLFVSLHCGNWELSVLPAVLNRFPMAGVYQALKNPGADQLLRDMRGDLYPGGLFSKGPETARKLMALAKNKSAYIAIMADLKEKRGLDITFFGQKATATPVPATLARSGNLPIIVGRVSRLEGVRFRVEGRLLPVLQTADRKADIQAATQAYHDIFEQWIREDPKQWMWIHRKWA</sequence>
<comment type="caution">
    <text evidence="7">The sequence shown here is derived from an EMBL/GenBank/DDBJ whole genome shotgun (WGS) entry which is preliminary data.</text>
</comment>
<dbReference type="GO" id="GO:0005886">
    <property type="term" value="C:plasma membrane"/>
    <property type="evidence" value="ECO:0007669"/>
    <property type="project" value="UniProtKB-SubCell"/>
</dbReference>
<keyword evidence="4" id="KW-0808">Transferase</keyword>
<keyword evidence="8" id="KW-1185">Reference proteome</keyword>
<keyword evidence="5" id="KW-0472">Membrane</keyword>
<dbReference type="CDD" id="cd07984">
    <property type="entry name" value="LPLAT_LABLAT-like"/>
    <property type="match status" value="1"/>
</dbReference>
<evidence type="ECO:0000256" key="6">
    <source>
        <dbReference type="ARBA" id="ARBA00023315"/>
    </source>
</evidence>
<accession>A0A939EL40</accession>
<evidence type="ECO:0000313" key="8">
    <source>
        <dbReference type="Proteomes" id="UP000664779"/>
    </source>
</evidence>
<dbReference type="Proteomes" id="UP000664779">
    <property type="component" value="Unassembled WGS sequence"/>
</dbReference>
<keyword evidence="6 7" id="KW-0012">Acyltransferase</keyword>
<reference evidence="7" key="1">
    <citation type="submission" date="2021-03" db="EMBL/GenBank/DDBJ databases">
        <title>Roseibium sp. CAU 1637 isolated from Incheon.</title>
        <authorList>
            <person name="Kim W."/>
        </authorList>
    </citation>
    <scope>NUCLEOTIDE SEQUENCE</scope>
    <source>
        <strain evidence="7">CAU 1637</strain>
    </source>
</reference>
<evidence type="ECO:0000256" key="2">
    <source>
        <dbReference type="ARBA" id="ARBA00022475"/>
    </source>
</evidence>
<dbReference type="InterPro" id="IPR004960">
    <property type="entry name" value="LipA_acyltrans"/>
</dbReference>
<comment type="subcellular location">
    <subcellularLocation>
        <location evidence="1">Cell inner membrane</location>
    </subcellularLocation>
</comment>
<dbReference type="AlphaFoldDB" id="A0A939EL40"/>
<dbReference type="PANTHER" id="PTHR30606">
    <property type="entry name" value="LIPID A BIOSYNTHESIS LAUROYL ACYLTRANSFERASE"/>
    <property type="match status" value="1"/>
</dbReference>
<evidence type="ECO:0000256" key="4">
    <source>
        <dbReference type="ARBA" id="ARBA00022679"/>
    </source>
</evidence>